<dbReference type="Proteomes" id="UP000182085">
    <property type="component" value="Chromosome I"/>
</dbReference>
<organism evidence="2 3">
    <name type="scientific">Pseudomonas rhodesiae</name>
    <dbReference type="NCBI Taxonomy" id="76760"/>
    <lineage>
        <taxon>Bacteria</taxon>
        <taxon>Pseudomonadati</taxon>
        <taxon>Pseudomonadota</taxon>
        <taxon>Gammaproteobacteria</taxon>
        <taxon>Pseudomonadales</taxon>
        <taxon>Pseudomonadaceae</taxon>
        <taxon>Pseudomonas</taxon>
    </lineage>
</organism>
<evidence type="ECO:0000313" key="2">
    <source>
        <dbReference type="EMBL" id="SDU97924.1"/>
    </source>
</evidence>
<evidence type="ECO:0000313" key="3">
    <source>
        <dbReference type="Proteomes" id="UP000182085"/>
    </source>
</evidence>
<accession>A0AAE8KYF6</accession>
<name>A0AAE8KYF6_9PSED</name>
<dbReference type="Pfam" id="PF22479">
    <property type="entry name" value="Pam3_gp18"/>
    <property type="match status" value="1"/>
</dbReference>
<protein>
    <recommendedName>
        <fullName evidence="1">Cyanophage baseplate Pam3 plug gp18 domain-containing protein</fullName>
    </recommendedName>
</protein>
<proteinExistence type="predicted"/>
<feature type="domain" description="Cyanophage baseplate Pam3 plug gp18" evidence="1">
    <location>
        <begin position="6"/>
        <end position="99"/>
    </location>
</feature>
<evidence type="ECO:0000259" key="1">
    <source>
        <dbReference type="Pfam" id="PF22479"/>
    </source>
</evidence>
<keyword evidence="3" id="KW-1185">Reference proteome</keyword>
<dbReference type="EMBL" id="LT629801">
    <property type="protein sequence ID" value="SDU97924.1"/>
    <property type="molecule type" value="Genomic_DNA"/>
</dbReference>
<reference evidence="2 3" key="1">
    <citation type="submission" date="2016-10" db="EMBL/GenBank/DDBJ databases">
        <authorList>
            <person name="Varghese N."/>
            <person name="Submissions S."/>
        </authorList>
    </citation>
    <scope>NUCLEOTIDE SEQUENCE [LARGE SCALE GENOMIC DNA]</scope>
    <source>
        <strain evidence="2 3">BS2777</strain>
    </source>
</reference>
<dbReference type="AlphaFoldDB" id="A0AAE8KYF6"/>
<sequence length="100" mass="10888">MSRYSVSVQPLPAQTLVARLGKNSLTIELQWMVRLGVFRMNIFTALGVPLTSGRFLLPNVDLLSGLYPPPAIRYGSLSLVGSLATPDNLGVDNTLVWSDE</sequence>
<dbReference type="InterPro" id="IPR054252">
    <property type="entry name" value="Pam3_gp18"/>
</dbReference>
<gene>
    <name evidence="2" type="ORF">SAMN04490209_1424</name>
</gene>
<dbReference type="RefSeq" id="WP_083377841.1">
    <property type="nucleotide sequence ID" value="NZ_BAAAEG010000001.1"/>
</dbReference>